<dbReference type="PROSITE" id="PS50267">
    <property type="entry name" value="NA_NEUROTRAN_SYMP_3"/>
    <property type="match status" value="1"/>
</dbReference>
<dbReference type="OrthoDB" id="9762833at2"/>
<dbReference type="PANTHER" id="PTHR42948">
    <property type="entry name" value="TRANSPORTER"/>
    <property type="match status" value="1"/>
</dbReference>
<feature type="transmembrane region" description="Helical" evidence="7">
    <location>
        <begin position="351"/>
        <end position="370"/>
    </location>
</feature>
<dbReference type="PROSITE" id="PS00610">
    <property type="entry name" value="NA_NEUROTRAN_SYMP_1"/>
    <property type="match status" value="1"/>
</dbReference>
<dbReference type="InterPro" id="IPR047218">
    <property type="entry name" value="YocR/YhdH-like"/>
</dbReference>
<feature type="transmembrane region" description="Helical" evidence="7">
    <location>
        <begin position="310"/>
        <end position="331"/>
    </location>
</feature>
<reference evidence="8 9" key="1">
    <citation type="submission" date="2016-12" db="EMBL/GenBank/DDBJ databases">
        <authorList>
            <person name="Song W.-J."/>
            <person name="Kurnit D.M."/>
        </authorList>
    </citation>
    <scope>NUCLEOTIDE SEQUENCE [LARGE SCALE GENOMIC DNA]</scope>
    <source>
        <strain evidence="8 9">175</strain>
    </source>
</reference>
<evidence type="ECO:0000256" key="6">
    <source>
        <dbReference type="RuleBase" id="RU003732"/>
    </source>
</evidence>
<gene>
    <name evidence="8" type="ORF">SAMN02949497_3122</name>
</gene>
<dbReference type="InterPro" id="IPR037272">
    <property type="entry name" value="SNS_sf"/>
</dbReference>
<feature type="transmembrane region" description="Helical" evidence="7">
    <location>
        <begin position="390"/>
        <end position="407"/>
    </location>
</feature>
<feature type="transmembrane region" description="Helical" evidence="7">
    <location>
        <begin position="153"/>
        <end position="171"/>
    </location>
</feature>
<feature type="transmembrane region" description="Helical" evidence="7">
    <location>
        <begin position="98"/>
        <end position="123"/>
    </location>
</feature>
<dbReference type="NCBIfam" id="NF037979">
    <property type="entry name" value="Na_transp"/>
    <property type="match status" value="1"/>
</dbReference>
<dbReference type="AlphaFoldDB" id="A0A1Y6CYK7"/>
<proteinExistence type="inferred from homology"/>
<dbReference type="GO" id="GO:0015293">
    <property type="term" value="F:symporter activity"/>
    <property type="evidence" value="ECO:0007669"/>
    <property type="project" value="UniProtKB-KW"/>
</dbReference>
<dbReference type="GO" id="GO:0016020">
    <property type="term" value="C:membrane"/>
    <property type="evidence" value="ECO:0007669"/>
    <property type="project" value="UniProtKB-SubCell"/>
</dbReference>
<protein>
    <recommendedName>
        <fullName evidence="6">Transporter</fullName>
    </recommendedName>
</protein>
<evidence type="ECO:0000256" key="5">
    <source>
        <dbReference type="ARBA" id="ARBA00023136"/>
    </source>
</evidence>
<dbReference type="Proteomes" id="UP000192923">
    <property type="component" value="Unassembled WGS sequence"/>
</dbReference>
<comment type="similarity">
    <text evidence="6">Belongs to the sodium:neurotransmitter symporter (SNF) (TC 2.A.22) family.</text>
</comment>
<evidence type="ECO:0000256" key="4">
    <source>
        <dbReference type="ARBA" id="ARBA00022989"/>
    </source>
</evidence>
<evidence type="ECO:0000256" key="3">
    <source>
        <dbReference type="ARBA" id="ARBA00022692"/>
    </source>
</evidence>
<evidence type="ECO:0000256" key="2">
    <source>
        <dbReference type="ARBA" id="ARBA00022448"/>
    </source>
</evidence>
<feature type="transmembrane region" description="Helical" evidence="7">
    <location>
        <begin position="259"/>
        <end position="281"/>
    </location>
</feature>
<dbReference type="PRINTS" id="PR00176">
    <property type="entry name" value="NANEUSMPORT"/>
</dbReference>
<keyword evidence="5 7" id="KW-0472">Membrane</keyword>
<evidence type="ECO:0000313" key="9">
    <source>
        <dbReference type="Proteomes" id="UP000192923"/>
    </source>
</evidence>
<feature type="transmembrane region" description="Helical" evidence="7">
    <location>
        <begin position="12"/>
        <end position="32"/>
    </location>
</feature>
<sequence>MTEQRFLHGQWSSRMAFILAASGSAIGLGNIWKFPYLAGDNGGGAFVIVYLLCVVAIGIPLMIAETMIGRRGRQSPINTMLTLAEEAKASRHWHYAGWLGVAAGFLILSYYSVIAGWSMAYILKVGGGFLANADAQTVQAAFLDLKAAPDIQAIWHTVFMAGTLLIVSRGVHRGLERATRIMMPGLLAMLVLLDIYAMTTGGFGQGLAFLFEPDFGKLSGESVLVAMGQAFFSLGLGMGSIMVYGSYLPDHVSIARASIIVATADTAVALMAGIAIFPIVFAHHLEPGMGPGLIFETLPIAFGQMPGGSWFGLVFFLLVFFAAITSAIALIEPAVAYLSENLGLNRTAASWWSGAVCWLLGLGTVYSFSGGENGSSRNFFEWVDFLTADVMLPIGGILVAVFASWVIKREVSEAELAMGAAYAWWRALARYVAPGAVALVFLHAIGVL</sequence>
<comment type="subcellular location">
    <subcellularLocation>
        <location evidence="1">Membrane</location>
        <topology evidence="1">Multi-pass membrane protein</topology>
    </subcellularLocation>
</comment>
<dbReference type="RefSeq" id="WP_085216270.1">
    <property type="nucleotide sequence ID" value="NZ_FXAM01000001.1"/>
</dbReference>
<feature type="transmembrane region" description="Helical" evidence="7">
    <location>
        <begin position="44"/>
        <end position="64"/>
    </location>
</feature>
<dbReference type="EMBL" id="FXAM01000001">
    <property type="protein sequence ID" value="SMF95748.1"/>
    <property type="molecule type" value="Genomic_DNA"/>
</dbReference>
<keyword evidence="9" id="KW-1185">Reference proteome</keyword>
<evidence type="ECO:0000256" key="1">
    <source>
        <dbReference type="ARBA" id="ARBA00004141"/>
    </source>
</evidence>
<organism evidence="8 9">
    <name type="scientific">Methylomagnum ishizawai</name>
    <dbReference type="NCBI Taxonomy" id="1760988"/>
    <lineage>
        <taxon>Bacteria</taxon>
        <taxon>Pseudomonadati</taxon>
        <taxon>Pseudomonadota</taxon>
        <taxon>Gammaproteobacteria</taxon>
        <taxon>Methylococcales</taxon>
        <taxon>Methylococcaceae</taxon>
        <taxon>Methylomagnum</taxon>
    </lineage>
</organism>
<feature type="transmembrane region" description="Helical" evidence="7">
    <location>
        <begin position="183"/>
        <end position="203"/>
    </location>
</feature>
<dbReference type="InterPro" id="IPR000175">
    <property type="entry name" value="Na/ntran_symport"/>
</dbReference>
<name>A0A1Y6CYK7_9GAMM</name>
<keyword evidence="3 6" id="KW-0812">Transmembrane</keyword>
<keyword evidence="6" id="KW-0769">Symport</keyword>
<dbReference type="Pfam" id="PF00209">
    <property type="entry name" value="SNF"/>
    <property type="match status" value="2"/>
</dbReference>
<dbReference type="CDD" id="cd10336">
    <property type="entry name" value="SLC6sbd_Tyt1-Like"/>
    <property type="match status" value="1"/>
</dbReference>
<feature type="transmembrane region" description="Helical" evidence="7">
    <location>
        <begin position="428"/>
        <end position="446"/>
    </location>
</feature>
<evidence type="ECO:0000256" key="7">
    <source>
        <dbReference type="SAM" id="Phobius"/>
    </source>
</evidence>
<dbReference type="STRING" id="1760988.SAMN02949497_3122"/>
<dbReference type="SUPFAM" id="SSF161070">
    <property type="entry name" value="SNF-like"/>
    <property type="match status" value="1"/>
</dbReference>
<dbReference type="PANTHER" id="PTHR42948:SF1">
    <property type="entry name" value="TRANSPORTER"/>
    <property type="match status" value="1"/>
</dbReference>
<evidence type="ECO:0000313" key="8">
    <source>
        <dbReference type="EMBL" id="SMF95748.1"/>
    </source>
</evidence>
<keyword evidence="4 7" id="KW-1133">Transmembrane helix</keyword>
<accession>A0A1Y6CYK7</accession>
<keyword evidence="2 6" id="KW-0813">Transport</keyword>
<feature type="transmembrane region" description="Helical" evidence="7">
    <location>
        <begin position="223"/>
        <end position="247"/>
    </location>
</feature>